<proteinExistence type="predicted"/>
<dbReference type="EMBL" id="LT906453">
    <property type="protein sequence ID" value="SNV18959.1"/>
    <property type="molecule type" value="Genomic_DNA"/>
</dbReference>
<gene>
    <name evidence="2" type="ORF">NCTC7915_02367</name>
    <name evidence="1" type="ORF">SAMEA4475696_00586</name>
</gene>
<evidence type="ECO:0000313" key="4">
    <source>
        <dbReference type="Proteomes" id="UP000254118"/>
    </source>
</evidence>
<accession>A0A239VAF3</accession>
<reference evidence="2 4" key="2">
    <citation type="submission" date="2018-06" db="EMBL/GenBank/DDBJ databases">
        <authorList>
            <consortium name="Pathogen Informatics"/>
            <person name="Doyle S."/>
        </authorList>
    </citation>
    <scope>NUCLEOTIDE SEQUENCE [LARGE SCALE GENOMIC DNA]</scope>
    <source>
        <strain evidence="2 4">NCTC7915</strain>
    </source>
</reference>
<organism evidence="1 3">
    <name type="scientific">Dermatophilus congolensis</name>
    <dbReference type="NCBI Taxonomy" id="1863"/>
    <lineage>
        <taxon>Bacteria</taxon>
        <taxon>Bacillati</taxon>
        <taxon>Actinomycetota</taxon>
        <taxon>Actinomycetes</taxon>
        <taxon>Micrococcales</taxon>
        <taxon>Dermatophilaceae</taxon>
        <taxon>Dermatophilus</taxon>
    </lineage>
</organism>
<evidence type="ECO:0000313" key="3">
    <source>
        <dbReference type="Proteomes" id="UP000242637"/>
    </source>
</evidence>
<dbReference type="RefSeq" id="WP_169714598.1">
    <property type="nucleotide sequence ID" value="NZ_JAAFNI010000001.1"/>
</dbReference>
<sequence length="56" mass="6717">MHIDWKKVLWWLFIIFIVYSIFTSPNQSAEVVRALFDIIINGFRALSEFLQGVMRR</sequence>
<evidence type="ECO:0000313" key="1">
    <source>
        <dbReference type="EMBL" id="SNV18959.1"/>
    </source>
</evidence>
<dbReference type="KEGG" id="dco:SAMEA4475696_0586"/>
<protein>
    <submittedName>
        <fullName evidence="1">Uncharacterized protein</fullName>
    </submittedName>
</protein>
<dbReference type="GeneID" id="63460625"/>
<dbReference type="Proteomes" id="UP000242637">
    <property type="component" value="Chromosome 1"/>
</dbReference>
<dbReference type="AlphaFoldDB" id="A0A239VAF3"/>
<reference evidence="1 3" key="1">
    <citation type="submission" date="2017-06" db="EMBL/GenBank/DDBJ databases">
        <authorList>
            <consortium name="Pathogen Informatics"/>
        </authorList>
    </citation>
    <scope>NUCLEOTIDE SEQUENCE [LARGE SCALE GENOMIC DNA]</scope>
    <source>
        <strain evidence="1 3">NCTC13039</strain>
    </source>
</reference>
<name>A0A239VAF3_9MICO</name>
<dbReference type="Proteomes" id="UP000254118">
    <property type="component" value="Unassembled WGS sequence"/>
</dbReference>
<dbReference type="STRING" id="1121387.GCA_000429885_01685"/>
<evidence type="ECO:0000313" key="2">
    <source>
        <dbReference type="EMBL" id="STD15594.1"/>
    </source>
</evidence>
<keyword evidence="3" id="KW-1185">Reference proteome</keyword>
<dbReference type="EMBL" id="UFYA01000001">
    <property type="protein sequence ID" value="STD15594.1"/>
    <property type="molecule type" value="Genomic_DNA"/>
</dbReference>